<evidence type="ECO:0000313" key="22">
    <source>
        <dbReference type="Proteomes" id="UP000027142"/>
    </source>
</evidence>
<keyword evidence="10" id="KW-0133">Cell shape</keyword>
<keyword evidence="22" id="KW-1185">Reference proteome</keyword>
<reference evidence="21 22" key="1">
    <citation type="journal article" date="2014" name="Gene">
        <title>A comparative genomic analysis of the alkalitolerant soil bacterium Bacillus lehensis G1.</title>
        <authorList>
            <person name="Noor Y.M."/>
            <person name="Samsulrizal N.H."/>
            <person name="Jema'on N.A."/>
            <person name="Low K.O."/>
            <person name="Ramli A.N."/>
            <person name="Alias N.I."/>
            <person name="Damis S.I."/>
            <person name="Fuzi S.F."/>
            <person name="Isa M.N."/>
            <person name="Murad A.M."/>
            <person name="Raih M.F."/>
            <person name="Bakar F.D."/>
            <person name="Najimudin N."/>
            <person name="Mahadi N.M."/>
            <person name="Illias R.M."/>
        </authorList>
    </citation>
    <scope>NUCLEOTIDE SEQUENCE [LARGE SCALE GENOMIC DNA]</scope>
    <source>
        <strain evidence="21 22">G1</strain>
    </source>
</reference>
<dbReference type="SUPFAM" id="SSF53955">
    <property type="entry name" value="Lysozyme-like"/>
    <property type="match status" value="1"/>
</dbReference>
<dbReference type="EMBL" id="CP003923">
    <property type="protein sequence ID" value="AIC93935.1"/>
    <property type="molecule type" value="Genomic_DNA"/>
</dbReference>
<dbReference type="InterPro" id="IPR050396">
    <property type="entry name" value="Glycosyltr_51/Transpeptidase"/>
</dbReference>
<evidence type="ECO:0000256" key="7">
    <source>
        <dbReference type="ARBA" id="ARBA00022679"/>
    </source>
</evidence>
<dbReference type="GO" id="GO:0008658">
    <property type="term" value="F:penicillin binding"/>
    <property type="evidence" value="ECO:0007669"/>
    <property type="project" value="InterPro"/>
</dbReference>
<name>A0A060LVX1_9BACI</name>
<evidence type="ECO:0000256" key="3">
    <source>
        <dbReference type="ARBA" id="ARBA00022475"/>
    </source>
</evidence>
<evidence type="ECO:0000256" key="12">
    <source>
        <dbReference type="ARBA" id="ARBA00022989"/>
    </source>
</evidence>
<evidence type="ECO:0000256" key="11">
    <source>
        <dbReference type="ARBA" id="ARBA00022984"/>
    </source>
</evidence>
<keyword evidence="3" id="KW-1003">Cell membrane</keyword>
<dbReference type="Proteomes" id="UP000027142">
    <property type="component" value="Chromosome"/>
</dbReference>
<evidence type="ECO:0000256" key="18">
    <source>
        <dbReference type="SAM" id="Phobius"/>
    </source>
</evidence>
<evidence type="ECO:0000256" key="16">
    <source>
        <dbReference type="ARBA" id="ARBA00034000"/>
    </source>
</evidence>
<evidence type="ECO:0000256" key="13">
    <source>
        <dbReference type="ARBA" id="ARBA00023136"/>
    </source>
</evidence>
<dbReference type="NCBIfam" id="TIGR02074">
    <property type="entry name" value="PBP_1a_fam"/>
    <property type="match status" value="1"/>
</dbReference>
<dbReference type="GO" id="GO:0008360">
    <property type="term" value="P:regulation of cell shape"/>
    <property type="evidence" value="ECO:0007669"/>
    <property type="project" value="UniProtKB-KW"/>
</dbReference>
<dbReference type="STRING" id="1246626.BleG1_1352"/>
<evidence type="ECO:0000256" key="5">
    <source>
        <dbReference type="ARBA" id="ARBA00022670"/>
    </source>
</evidence>
<dbReference type="GO" id="GO:0006508">
    <property type="term" value="P:proteolysis"/>
    <property type="evidence" value="ECO:0007669"/>
    <property type="project" value="UniProtKB-KW"/>
</dbReference>
<sequence length="737" mass="82722">MCYKTYRGVIDLLKKWSLVASAVVGMIALSFIIFVIFMLAGSYQLDEEKLMMNRSSVLVDTEGNVITNLYMENREFVSITEIPEYVQQGFVAMEDSRFYEHQGIDFRAIGRALYRDILAGAKVEGGSTITQQLAKNLFLSNEKAWLRKTNEVLIAMNLERRYSKEEILEMYLNQIYFGHGAYGIEAASQLYFNKPAKELTVYEGASLVAVGNAPSTFSPLNEADRNKERRDLVLTVMAQQGYLSSEEASSYQDAPVETDHQEYVLDEALFTYIDMVMDEASERYNMSNNELLTGGYRIVSPINLAFQHETYQALHDERFYPEGSKDAQGTMMFMDVNTGGVLAAQGGKDYVRRGLNRLNVNRSPASTFKPLAVYAPALESGMYHPYSTLKDELLLYEDETEDGYTPRNASGVYSGEMTLYDSLVQSANAPAVWLLNEMGLSDSVRQLKKFGLQVPDRQLSLALGGLYEGVTPYEMTKSYRSFAHEGQLIEPHFIKDIYDSNGKRVGGANLVETEVMSEQTAWSMTRMLEQVMKEGTGATDVQTTSPIAGKTGTQGYPNVAGAVRDAWFVGYTPEVVGSVWMGYDTTNQPTDEQYFTGGSQHPTRLFQAMVNKLPASNQGTAFVKPEGVKDLEPPIAMEEITNFEASYSLGGNGFLSVQLEWEAFEDDRMEFNVYEVHDDERKRVATNLTEPRYSEGRYNPFSIPSYQIVAYDPVTEVEGSESEIVKPSFEFSFSLNP</sequence>
<keyword evidence="12 18" id="KW-1133">Transmembrane helix</keyword>
<evidence type="ECO:0000256" key="1">
    <source>
        <dbReference type="ARBA" id="ARBA00007090"/>
    </source>
</evidence>
<feature type="transmembrane region" description="Helical" evidence="18">
    <location>
        <begin position="16"/>
        <end position="43"/>
    </location>
</feature>
<dbReference type="Gene3D" id="1.10.3810.10">
    <property type="entry name" value="Biosynthetic peptidoglycan transglycosylase-like"/>
    <property type="match status" value="1"/>
</dbReference>
<dbReference type="InterPro" id="IPR001460">
    <property type="entry name" value="PCN-bd_Tpept"/>
</dbReference>
<dbReference type="eggNOG" id="COG0744">
    <property type="taxonomic scope" value="Bacteria"/>
</dbReference>
<keyword evidence="4" id="KW-0121">Carboxypeptidase</keyword>
<dbReference type="SUPFAM" id="SSF56601">
    <property type="entry name" value="beta-lactamase/transpeptidase-like"/>
    <property type="match status" value="1"/>
</dbReference>
<keyword evidence="7" id="KW-0808">Transferase</keyword>
<evidence type="ECO:0000256" key="15">
    <source>
        <dbReference type="ARBA" id="ARBA00023316"/>
    </source>
</evidence>
<keyword evidence="8 18" id="KW-0812">Transmembrane</keyword>
<dbReference type="PANTHER" id="PTHR32282">
    <property type="entry name" value="BINDING PROTEIN TRANSPEPTIDASE, PUTATIVE-RELATED"/>
    <property type="match status" value="1"/>
</dbReference>
<dbReference type="GO" id="GO:0030288">
    <property type="term" value="C:outer membrane-bounded periplasmic space"/>
    <property type="evidence" value="ECO:0007669"/>
    <property type="project" value="TreeGrafter"/>
</dbReference>
<dbReference type="GO" id="GO:0071555">
    <property type="term" value="P:cell wall organization"/>
    <property type="evidence" value="ECO:0007669"/>
    <property type="project" value="UniProtKB-KW"/>
</dbReference>
<keyword evidence="14" id="KW-0511">Multifunctional enzyme</keyword>
<dbReference type="Pfam" id="PF00905">
    <property type="entry name" value="Transpeptidase"/>
    <property type="match status" value="1"/>
</dbReference>
<accession>A0A060LVX1</accession>
<dbReference type="AlphaFoldDB" id="A0A060LVX1"/>
<keyword evidence="15" id="KW-0961">Cell wall biogenesis/degradation</keyword>
<dbReference type="InterPro" id="IPR023346">
    <property type="entry name" value="Lysozyme-like_dom_sf"/>
</dbReference>
<evidence type="ECO:0000256" key="6">
    <source>
        <dbReference type="ARBA" id="ARBA00022676"/>
    </source>
</evidence>
<comment type="catalytic activity">
    <reaction evidence="16">
        <text>Preferential cleavage: (Ac)2-L-Lys-D-Ala-|-D-Ala. Also transpeptidation of peptidyl-alanyl moieties that are N-acyl substituents of D-alanine.</text>
        <dbReference type="EC" id="3.4.16.4"/>
    </reaction>
</comment>
<dbReference type="GO" id="GO:0009002">
    <property type="term" value="F:serine-type D-Ala-D-Ala carboxypeptidase activity"/>
    <property type="evidence" value="ECO:0007669"/>
    <property type="project" value="UniProtKB-EC"/>
</dbReference>
<comment type="catalytic activity">
    <reaction evidence="17">
        <text>[GlcNAc-(1-&gt;4)-Mur2Ac(oyl-L-Ala-gamma-D-Glu-L-Lys-D-Ala-D-Ala)](n)-di-trans,octa-cis-undecaprenyl diphosphate + beta-D-GlcNAc-(1-&gt;4)-Mur2Ac(oyl-L-Ala-gamma-D-Glu-L-Lys-D-Ala-D-Ala)-di-trans,octa-cis-undecaprenyl diphosphate = [GlcNAc-(1-&gt;4)-Mur2Ac(oyl-L-Ala-gamma-D-Glu-L-Lys-D-Ala-D-Ala)](n+1)-di-trans,octa-cis-undecaprenyl diphosphate + di-trans,octa-cis-undecaprenyl diphosphate + H(+)</text>
        <dbReference type="Rhea" id="RHEA:23708"/>
        <dbReference type="Rhea" id="RHEA-COMP:9602"/>
        <dbReference type="Rhea" id="RHEA-COMP:9603"/>
        <dbReference type="ChEBI" id="CHEBI:15378"/>
        <dbReference type="ChEBI" id="CHEBI:58405"/>
        <dbReference type="ChEBI" id="CHEBI:60033"/>
        <dbReference type="ChEBI" id="CHEBI:78435"/>
        <dbReference type="EC" id="2.4.99.28"/>
    </reaction>
</comment>
<comment type="similarity">
    <text evidence="2">In the N-terminal section; belongs to the glycosyltransferase 51 family.</text>
</comment>
<evidence type="ECO:0000256" key="14">
    <source>
        <dbReference type="ARBA" id="ARBA00023268"/>
    </source>
</evidence>
<dbReference type="InterPro" id="IPR001264">
    <property type="entry name" value="Glyco_trans_51"/>
</dbReference>
<keyword evidence="5" id="KW-0645">Protease</keyword>
<dbReference type="GO" id="GO:0008955">
    <property type="term" value="F:peptidoglycan glycosyltransferase activity"/>
    <property type="evidence" value="ECO:0007669"/>
    <property type="project" value="UniProtKB-EC"/>
</dbReference>
<dbReference type="HOGENOM" id="CLU_006354_2_7_9"/>
<evidence type="ECO:0000313" key="21">
    <source>
        <dbReference type="EMBL" id="AIC93935.1"/>
    </source>
</evidence>
<dbReference type="FunFam" id="1.10.3810.10:FF:000001">
    <property type="entry name" value="Penicillin-binding protein 1A"/>
    <property type="match status" value="1"/>
</dbReference>
<evidence type="ECO:0000256" key="17">
    <source>
        <dbReference type="ARBA" id="ARBA00049902"/>
    </source>
</evidence>
<dbReference type="KEGG" id="ble:BleG1_1352"/>
<gene>
    <name evidence="21" type="ORF">BleG1_1352</name>
</gene>
<organism evidence="21 22">
    <name type="scientific">Shouchella lehensis G1</name>
    <dbReference type="NCBI Taxonomy" id="1246626"/>
    <lineage>
        <taxon>Bacteria</taxon>
        <taxon>Bacillati</taxon>
        <taxon>Bacillota</taxon>
        <taxon>Bacilli</taxon>
        <taxon>Bacillales</taxon>
        <taxon>Bacillaceae</taxon>
        <taxon>Shouchella</taxon>
    </lineage>
</organism>
<protein>
    <submittedName>
        <fullName evidence="21">Penicillin-binding protein</fullName>
    </submittedName>
</protein>
<evidence type="ECO:0000256" key="4">
    <source>
        <dbReference type="ARBA" id="ARBA00022645"/>
    </source>
</evidence>
<keyword evidence="6" id="KW-0328">Glycosyltransferase</keyword>
<dbReference type="PANTHER" id="PTHR32282:SF32">
    <property type="entry name" value="PENICILLIN-BINDING PROTEIN 2A"/>
    <property type="match status" value="1"/>
</dbReference>
<dbReference type="InterPro" id="IPR012338">
    <property type="entry name" value="Beta-lactam/transpept-like"/>
</dbReference>
<evidence type="ECO:0000259" key="19">
    <source>
        <dbReference type="Pfam" id="PF00905"/>
    </source>
</evidence>
<dbReference type="InterPro" id="IPR036950">
    <property type="entry name" value="PBP_transglycosylase"/>
</dbReference>
<feature type="domain" description="Glycosyl transferase family 51" evidence="20">
    <location>
        <begin position="63"/>
        <end position="237"/>
    </location>
</feature>
<feature type="domain" description="Penicillin-binding protein transpeptidase" evidence="19">
    <location>
        <begin position="329"/>
        <end position="600"/>
    </location>
</feature>
<evidence type="ECO:0000256" key="2">
    <source>
        <dbReference type="ARBA" id="ARBA00007739"/>
    </source>
</evidence>
<keyword evidence="11" id="KW-0573">Peptidoglycan synthesis</keyword>
<evidence type="ECO:0000256" key="8">
    <source>
        <dbReference type="ARBA" id="ARBA00022692"/>
    </source>
</evidence>
<comment type="similarity">
    <text evidence="1">In the C-terminal section; belongs to the transpeptidase family.</text>
</comment>
<dbReference type="Gene3D" id="3.40.710.10">
    <property type="entry name" value="DD-peptidase/beta-lactamase superfamily"/>
    <property type="match status" value="1"/>
</dbReference>
<keyword evidence="9" id="KW-0378">Hydrolase</keyword>
<proteinExistence type="inferred from homology"/>
<dbReference type="Pfam" id="PF00912">
    <property type="entry name" value="Transgly"/>
    <property type="match status" value="1"/>
</dbReference>
<keyword evidence="13 18" id="KW-0472">Membrane</keyword>
<dbReference type="GO" id="GO:0009252">
    <property type="term" value="P:peptidoglycan biosynthetic process"/>
    <property type="evidence" value="ECO:0007669"/>
    <property type="project" value="UniProtKB-KW"/>
</dbReference>
<evidence type="ECO:0000259" key="20">
    <source>
        <dbReference type="Pfam" id="PF00912"/>
    </source>
</evidence>
<evidence type="ECO:0000256" key="10">
    <source>
        <dbReference type="ARBA" id="ARBA00022960"/>
    </source>
</evidence>
<evidence type="ECO:0000256" key="9">
    <source>
        <dbReference type="ARBA" id="ARBA00022801"/>
    </source>
</evidence>
<dbReference type="PATRIC" id="fig|1246626.3.peg.1341"/>